<dbReference type="GO" id="GO:1990432">
    <property type="term" value="P:siRNA 3'-end processing"/>
    <property type="evidence" value="ECO:0007669"/>
    <property type="project" value="TreeGrafter"/>
</dbReference>
<reference evidence="5" key="1">
    <citation type="submission" date="2025-08" db="UniProtKB">
        <authorList>
            <consortium name="RefSeq"/>
        </authorList>
    </citation>
    <scope>IDENTIFICATION</scope>
    <source>
        <tissue evidence="5">Gonads</tissue>
    </source>
</reference>
<sequence>MEVTQANFKATLPEIETAIKNCTFVSIDTELTGLKTSLNKINAFDTPKQYYEKVIKDCRQFLVVQYGLTFFRYDEAADVFKHKSYNFYIFRKPVRNCVTDQRFLCQTSCIDFLIKNGFDFNKLFKDGISYLNNVEEDMYKNSIEETEKRIRESSNKSSGISIPAEHQDFVDSVVKELQDFLASEENEKELPKCNAFLRLLIYQVAKEKFQDQISLETRVVGKDRILFAKKYKSQIERMEIDEKKIEDMQNSMNDYIGFSKVIRMIIESEKLVVGHNVMLDLLHTIHKFVTPLPEDYDDFKECASSLFPKIVDTKHISSSESFKDLVNSTVLAQLLETLQKEPFEMPKIEVEENSLSYNINDAKEHEAGYDSFITGVALLGLWKYLGIEKGSFHNDDIFANLEFLKPYLNKIFLMYLSDNQYAHLSGPDLNPSREHVFYLTFPKEWTPNTIVQLFSPFGGVYIAWLSEASAFVALHKKDQAAVALKTLSQGDTYSIMTFAKRQALLAGLRTIAPSPIKRRKSIEGSLQTKRRKTNSFDGGSFSSSKRSIEPIVEEEQQTDQGASGSPSKQGLFEVASNWD</sequence>
<dbReference type="GO" id="GO:0003723">
    <property type="term" value="F:RNA binding"/>
    <property type="evidence" value="ECO:0007669"/>
    <property type="project" value="InterPro"/>
</dbReference>
<dbReference type="GO" id="GO:1990431">
    <property type="term" value="P:priRNA 3'-end processing"/>
    <property type="evidence" value="ECO:0007669"/>
    <property type="project" value="TreeGrafter"/>
</dbReference>
<dbReference type="InterPro" id="IPR036867">
    <property type="entry name" value="R3H_dom_sf"/>
</dbReference>
<evidence type="ECO:0000259" key="3">
    <source>
        <dbReference type="Pfam" id="PF08675"/>
    </source>
</evidence>
<dbReference type="GO" id="GO:0046872">
    <property type="term" value="F:metal ion binding"/>
    <property type="evidence" value="ECO:0007669"/>
    <property type="project" value="InterPro"/>
</dbReference>
<dbReference type="SUPFAM" id="SSF82708">
    <property type="entry name" value="R3H domain"/>
    <property type="match status" value="1"/>
</dbReference>
<dbReference type="KEGG" id="soy:115884496"/>
<dbReference type="PANTHER" id="PTHR15092:SF44">
    <property type="entry name" value="POLY(A)-SPECIFIC RIBONUCLEASE PARN"/>
    <property type="match status" value="1"/>
</dbReference>
<dbReference type="InParanoid" id="A0A6J2Y7K6"/>
<dbReference type="GO" id="GO:0004535">
    <property type="term" value="F:poly(A)-specific ribonuclease activity"/>
    <property type="evidence" value="ECO:0007669"/>
    <property type="project" value="InterPro"/>
</dbReference>
<dbReference type="OrthoDB" id="1432093at2759"/>
<dbReference type="Gene3D" id="3.30.420.10">
    <property type="entry name" value="Ribonuclease H-like superfamily/Ribonuclease H"/>
    <property type="match status" value="2"/>
</dbReference>
<evidence type="ECO:0000256" key="1">
    <source>
        <dbReference type="ARBA" id="ARBA00008372"/>
    </source>
</evidence>
<dbReference type="RefSeq" id="XP_030758955.1">
    <property type="nucleotide sequence ID" value="XM_030903095.1"/>
</dbReference>
<dbReference type="GO" id="GO:0005737">
    <property type="term" value="C:cytoplasm"/>
    <property type="evidence" value="ECO:0007669"/>
    <property type="project" value="InterPro"/>
</dbReference>
<dbReference type="GO" id="GO:0005634">
    <property type="term" value="C:nucleus"/>
    <property type="evidence" value="ECO:0007669"/>
    <property type="project" value="InterPro"/>
</dbReference>
<gene>
    <name evidence="5" type="primary">LOC115884496</name>
</gene>
<proteinExistence type="inferred from homology"/>
<dbReference type="GeneID" id="115884496"/>
<feature type="domain" description="Poly(A)-specific ribonuclease RNA-binding" evidence="3">
    <location>
        <begin position="426"/>
        <end position="501"/>
    </location>
</feature>
<dbReference type="InterPro" id="IPR036397">
    <property type="entry name" value="RNaseH_sf"/>
</dbReference>
<dbReference type="Proteomes" id="UP000504635">
    <property type="component" value="Unplaced"/>
</dbReference>
<organism evidence="4 5">
    <name type="scientific">Sitophilus oryzae</name>
    <name type="common">Rice weevil</name>
    <name type="synonym">Curculio oryzae</name>
    <dbReference type="NCBI Taxonomy" id="7048"/>
    <lineage>
        <taxon>Eukaryota</taxon>
        <taxon>Metazoa</taxon>
        <taxon>Ecdysozoa</taxon>
        <taxon>Arthropoda</taxon>
        <taxon>Hexapoda</taxon>
        <taxon>Insecta</taxon>
        <taxon>Pterygota</taxon>
        <taxon>Neoptera</taxon>
        <taxon>Endopterygota</taxon>
        <taxon>Coleoptera</taxon>
        <taxon>Polyphaga</taxon>
        <taxon>Cucujiformia</taxon>
        <taxon>Curculionidae</taxon>
        <taxon>Dryophthorinae</taxon>
        <taxon>Sitophilus</taxon>
    </lineage>
</organism>
<dbReference type="GO" id="GO:0000289">
    <property type="term" value="P:nuclear-transcribed mRNA poly(A) tail shortening"/>
    <property type="evidence" value="ECO:0007669"/>
    <property type="project" value="TreeGrafter"/>
</dbReference>
<dbReference type="InterPro" id="IPR006941">
    <property type="entry name" value="RNase_CAF1"/>
</dbReference>
<dbReference type="InterPro" id="IPR035979">
    <property type="entry name" value="RBD_domain_sf"/>
</dbReference>
<dbReference type="InterPro" id="IPR012677">
    <property type="entry name" value="Nucleotide-bd_a/b_plait_sf"/>
</dbReference>
<name>A0A6J2Y7K6_SITOR</name>
<dbReference type="PANTHER" id="PTHR15092">
    <property type="entry name" value="POLY A -SPECIFIC RIBONUCLEASE/TARGET OF EGR1, MEMBER 1"/>
    <property type="match status" value="1"/>
</dbReference>
<feature type="compositionally biased region" description="Polar residues" evidence="2">
    <location>
        <begin position="558"/>
        <end position="568"/>
    </location>
</feature>
<feature type="compositionally biased region" description="Polar residues" evidence="2">
    <location>
        <begin position="535"/>
        <end position="545"/>
    </location>
</feature>
<feature type="region of interest" description="Disordered" evidence="2">
    <location>
        <begin position="519"/>
        <end position="579"/>
    </location>
</feature>
<evidence type="ECO:0000256" key="2">
    <source>
        <dbReference type="SAM" id="MobiDB-lite"/>
    </source>
</evidence>
<protein>
    <submittedName>
        <fullName evidence="5">Poly(A)-specific ribonuclease PARN-like</fullName>
    </submittedName>
</protein>
<dbReference type="Pfam" id="PF08675">
    <property type="entry name" value="RNA_bind"/>
    <property type="match status" value="1"/>
</dbReference>
<keyword evidence="4" id="KW-1185">Reference proteome</keyword>
<dbReference type="Pfam" id="PF04857">
    <property type="entry name" value="CAF1"/>
    <property type="match status" value="1"/>
</dbReference>
<dbReference type="Gene3D" id="3.30.70.330">
    <property type="match status" value="1"/>
</dbReference>
<dbReference type="InterPro" id="IPR014789">
    <property type="entry name" value="PolyA-riboNase_RNA-binding"/>
</dbReference>
<evidence type="ECO:0000313" key="4">
    <source>
        <dbReference type="Proteomes" id="UP000504635"/>
    </source>
</evidence>
<comment type="similarity">
    <text evidence="1">Belongs to the CAF1 family.</text>
</comment>
<dbReference type="SUPFAM" id="SSF53098">
    <property type="entry name" value="Ribonuclease H-like"/>
    <property type="match status" value="1"/>
</dbReference>
<dbReference type="InterPro" id="IPR012337">
    <property type="entry name" value="RNaseH-like_sf"/>
</dbReference>
<dbReference type="SUPFAM" id="SSF54928">
    <property type="entry name" value="RNA-binding domain, RBD"/>
    <property type="match status" value="1"/>
</dbReference>
<dbReference type="AlphaFoldDB" id="A0A6J2Y7K6"/>
<dbReference type="InterPro" id="IPR051181">
    <property type="entry name" value="CAF1_poly(A)_ribonucleases"/>
</dbReference>
<accession>A0A6J2Y7K6</accession>
<evidence type="ECO:0000313" key="5">
    <source>
        <dbReference type="RefSeq" id="XP_030758955.1"/>
    </source>
</evidence>
<dbReference type="CDD" id="cd12428">
    <property type="entry name" value="RRM_PARN"/>
    <property type="match status" value="1"/>
</dbReference>